<dbReference type="AlphaFoldDB" id="A0A2S5KLT1"/>
<organism evidence="6 7">
    <name type="scientific">Proteobacteria bacterium 228</name>
    <dbReference type="NCBI Taxonomy" id="2083153"/>
    <lineage>
        <taxon>Bacteria</taxon>
        <taxon>Pseudomonadati</taxon>
        <taxon>Pseudomonadota</taxon>
    </lineage>
</organism>
<proteinExistence type="predicted"/>
<dbReference type="Gene3D" id="3.90.1280.10">
    <property type="entry name" value="HSP33 redox switch-like"/>
    <property type="match status" value="1"/>
</dbReference>
<dbReference type="OrthoDB" id="9793753at2"/>
<dbReference type="GO" id="GO:0042026">
    <property type="term" value="P:protein refolding"/>
    <property type="evidence" value="ECO:0007669"/>
    <property type="project" value="TreeGrafter"/>
</dbReference>
<gene>
    <name evidence="6" type="ORF">C4K68_18605</name>
</gene>
<protein>
    <submittedName>
        <fullName evidence="6">Hsp33 family molecular chaperone HslO</fullName>
    </submittedName>
</protein>
<dbReference type="Pfam" id="PF01430">
    <property type="entry name" value="HSP33"/>
    <property type="match status" value="1"/>
</dbReference>
<dbReference type="GO" id="GO:0005737">
    <property type="term" value="C:cytoplasm"/>
    <property type="evidence" value="ECO:0007669"/>
    <property type="project" value="InterPro"/>
</dbReference>
<name>A0A2S5KLT1_9PROT</name>
<dbReference type="CDD" id="cd00498">
    <property type="entry name" value="Hsp33"/>
    <property type="match status" value="1"/>
</dbReference>
<evidence type="ECO:0000256" key="4">
    <source>
        <dbReference type="ARBA" id="ARBA00023186"/>
    </source>
</evidence>
<evidence type="ECO:0000256" key="2">
    <source>
        <dbReference type="ARBA" id="ARBA00022833"/>
    </source>
</evidence>
<dbReference type="SUPFAM" id="SSF118352">
    <property type="entry name" value="HSP33 redox switch-like"/>
    <property type="match status" value="1"/>
</dbReference>
<dbReference type="SUPFAM" id="SSF64397">
    <property type="entry name" value="Hsp33 domain"/>
    <property type="match status" value="1"/>
</dbReference>
<dbReference type="Proteomes" id="UP000238196">
    <property type="component" value="Unassembled WGS sequence"/>
</dbReference>
<keyword evidence="3" id="KW-1015">Disulfide bond</keyword>
<dbReference type="InterPro" id="IPR016153">
    <property type="entry name" value="Heat_shock_Hsp33_N"/>
</dbReference>
<dbReference type="Gene3D" id="1.10.287.480">
    <property type="entry name" value="helix hairpin bin"/>
    <property type="match status" value="1"/>
</dbReference>
<dbReference type="PANTHER" id="PTHR30111">
    <property type="entry name" value="33 KDA CHAPERONIN"/>
    <property type="match status" value="1"/>
</dbReference>
<accession>A0A2S5KLT1</accession>
<reference evidence="6 7" key="1">
    <citation type="submission" date="2018-02" db="EMBL/GenBank/DDBJ databases">
        <title>novel marine gammaproteobacteria from coastal saline agro ecosystem.</title>
        <authorList>
            <person name="Krishnan R."/>
            <person name="Ramesh Kumar N."/>
        </authorList>
    </citation>
    <scope>NUCLEOTIDE SEQUENCE [LARGE SCALE GENOMIC DNA]</scope>
    <source>
        <strain evidence="6 7">228</strain>
    </source>
</reference>
<dbReference type="InterPro" id="IPR023212">
    <property type="entry name" value="Hsp33_helix_hairpin_bin_dom_sf"/>
</dbReference>
<dbReference type="InterPro" id="IPR016154">
    <property type="entry name" value="Heat_shock_Hsp33_C"/>
</dbReference>
<dbReference type="PIRSF" id="PIRSF005261">
    <property type="entry name" value="Heat_shock_Hsp33"/>
    <property type="match status" value="1"/>
</dbReference>
<evidence type="ECO:0000256" key="3">
    <source>
        <dbReference type="ARBA" id="ARBA00023157"/>
    </source>
</evidence>
<dbReference type="GO" id="GO:0044183">
    <property type="term" value="F:protein folding chaperone"/>
    <property type="evidence" value="ECO:0007669"/>
    <property type="project" value="TreeGrafter"/>
</dbReference>
<evidence type="ECO:0000313" key="7">
    <source>
        <dbReference type="Proteomes" id="UP000238196"/>
    </source>
</evidence>
<evidence type="ECO:0000256" key="5">
    <source>
        <dbReference type="ARBA" id="ARBA00023284"/>
    </source>
</evidence>
<sequence>MSNPDQIQRFLFDDTQVRGVITGLQQSYQAILARDSYPRPVQLLLGEMMAACAAISTMMKFDGRLSIQARGEGALSIIQAECDNQADIRAIARWQGDISDELPPLQLLAEGGRMAITIEPANGKRYQGVVALEGDTLAACLEGYFSRSEQLPTRFYLTADGKDAAAMMLQALPEQSHQSSEEYQEDWARLTTLADTLTAEEMLGLDNEDLLTRLYHEETVRTFPAIDLRFYCDCSKERCGAALATLARQELDEIFEDEPLIRVHCQFCNEEYCFDQADVETLFNPNASQGDPGVLH</sequence>
<dbReference type="EMBL" id="PRLP01000068">
    <property type="protein sequence ID" value="PPC75781.1"/>
    <property type="molecule type" value="Genomic_DNA"/>
</dbReference>
<dbReference type="Gene3D" id="3.55.30.10">
    <property type="entry name" value="Hsp33 domain"/>
    <property type="match status" value="1"/>
</dbReference>
<dbReference type="GO" id="GO:0051082">
    <property type="term" value="F:unfolded protein binding"/>
    <property type="evidence" value="ECO:0007669"/>
    <property type="project" value="InterPro"/>
</dbReference>
<dbReference type="NCBIfam" id="NF001033">
    <property type="entry name" value="PRK00114.1"/>
    <property type="match status" value="1"/>
</dbReference>
<keyword evidence="5" id="KW-0676">Redox-active center</keyword>
<evidence type="ECO:0000256" key="1">
    <source>
        <dbReference type="ARBA" id="ARBA00022490"/>
    </source>
</evidence>
<keyword evidence="1" id="KW-0963">Cytoplasm</keyword>
<dbReference type="PANTHER" id="PTHR30111:SF1">
    <property type="entry name" value="33 KDA CHAPERONIN"/>
    <property type="match status" value="1"/>
</dbReference>
<evidence type="ECO:0000313" key="6">
    <source>
        <dbReference type="EMBL" id="PPC75781.1"/>
    </source>
</evidence>
<keyword evidence="4" id="KW-0143">Chaperone</keyword>
<keyword evidence="2" id="KW-0862">Zinc</keyword>
<comment type="caution">
    <text evidence="6">The sequence shown here is derived from an EMBL/GenBank/DDBJ whole genome shotgun (WGS) entry which is preliminary data.</text>
</comment>
<dbReference type="InterPro" id="IPR000397">
    <property type="entry name" value="Heat_shock_Hsp33"/>
</dbReference>